<evidence type="ECO:0000259" key="12">
    <source>
        <dbReference type="PROSITE" id="PS50109"/>
    </source>
</evidence>
<reference evidence="14" key="1">
    <citation type="submission" date="2016-07" db="EMBL/GenBank/DDBJ databases">
        <title>New class B carbapenemase carried by novel plasmid in Pseudomonas putida enviromental strain in eastern Amazonia.</title>
        <authorList>
            <person name="Souza C.O."/>
            <person name="Lima K.V."/>
            <person name="Brasiliense D.M."/>
            <person name="Perez-Chaparro P.J."/>
            <person name="Mamizuka E.M."/>
            <person name="Lima M.O."/>
            <person name="Lima L.N."/>
            <person name="McCulloch J.A."/>
        </authorList>
    </citation>
    <scope>NUCLEOTIDE SEQUENCE [LARGE SCALE GENOMIC DNA]</scope>
    <source>
        <strain evidence="14">IEC33019</strain>
    </source>
</reference>
<keyword evidence="6 11" id="KW-0812">Transmembrane</keyword>
<name>A0A1B2FEV2_PSEPU</name>
<evidence type="ECO:0000256" key="6">
    <source>
        <dbReference type="ARBA" id="ARBA00022692"/>
    </source>
</evidence>
<dbReference type="SUPFAM" id="SSF55874">
    <property type="entry name" value="ATPase domain of HSP90 chaperone/DNA topoisomerase II/histidine kinase"/>
    <property type="match status" value="1"/>
</dbReference>
<dbReference type="GO" id="GO:0000155">
    <property type="term" value="F:phosphorelay sensor kinase activity"/>
    <property type="evidence" value="ECO:0007669"/>
    <property type="project" value="InterPro"/>
</dbReference>
<feature type="transmembrane region" description="Helical" evidence="11">
    <location>
        <begin position="12"/>
        <end position="37"/>
    </location>
</feature>
<dbReference type="Gene3D" id="1.10.287.130">
    <property type="match status" value="1"/>
</dbReference>
<evidence type="ECO:0000256" key="2">
    <source>
        <dbReference type="ARBA" id="ARBA00004141"/>
    </source>
</evidence>
<evidence type="ECO:0000256" key="10">
    <source>
        <dbReference type="ARBA" id="ARBA00023136"/>
    </source>
</evidence>
<dbReference type="PANTHER" id="PTHR45436">
    <property type="entry name" value="SENSOR HISTIDINE KINASE YKOH"/>
    <property type="match status" value="1"/>
</dbReference>
<accession>A0A1B2FEV2</accession>
<feature type="domain" description="HAMP" evidence="13">
    <location>
        <begin position="177"/>
        <end position="229"/>
    </location>
</feature>
<dbReference type="SUPFAM" id="SSF47384">
    <property type="entry name" value="Homodimeric domain of signal transducing histidine kinase"/>
    <property type="match status" value="1"/>
</dbReference>
<keyword evidence="9" id="KW-0902">Two-component regulatory system</keyword>
<evidence type="ECO:0000256" key="11">
    <source>
        <dbReference type="SAM" id="Phobius"/>
    </source>
</evidence>
<keyword evidence="4" id="KW-0597">Phosphoprotein</keyword>
<evidence type="ECO:0000256" key="5">
    <source>
        <dbReference type="ARBA" id="ARBA00022679"/>
    </source>
</evidence>
<evidence type="ECO:0000256" key="8">
    <source>
        <dbReference type="ARBA" id="ARBA00022989"/>
    </source>
</evidence>
<dbReference type="InterPro" id="IPR003660">
    <property type="entry name" value="HAMP_dom"/>
</dbReference>
<proteinExistence type="predicted"/>
<keyword evidence="10 11" id="KW-0472">Membrane</keyword>
<dbReference type="CDD" id="cd00075">
    <property type="entry name" value="HATPase"/>
    <property type="match status" value="1"/>
</dbReference>
<comment type="subcellular location">
    <subcellularLocation>
        <location evidence="2">Membrane</location>
        <topology evidence="2">Multi-pass membrane protein</topology>
    </subcellularLocation>
</comment>
<feature type="transmembrane region" description="Helical" evidence="11">
    <location>
        <begin position="157"/>
        <end position="176"/>
    </location>
</feature>
<keyword evidence="5" id="KW-0808">Transferase</keyword>
<protein>
    <recommendedName>
        <fullName evidence="3">histidine kinase</fullName>
        <ecNumber evidence="3">2.7.13.3</ecNumber>
    </recommendedName>
</protein>
<evidence type="ECO:0000256" key="9">
    <source>
        <dbReference type="ARBA" id="ARBA00023012"/>
    </source>
</evidence>
<dbReference type="Pfam" id="PF00512">
    <property type="entry name" value="HisKA"/>
    <property type="match status" value="1"/>
</dbReference>
<dbReference type="PROSITE" id="PS50885">
    <property type="entry name" value="HAMP"/>
    <property type="match status" value="1"/>
</dbReference>
<gene>
    <name evidence="14" type="primary">qseC_4</name>
    <name evidence="14" type="ORF">IEC33019_5283</name>
</gene>
<dbReference type="EMBL" id="CP016634">
    <property type="protein sequence ID" value="ANY90763.1"/>
    <property type="molecule type" value="Genomic_DNA"/>
</dbReference>
<evidence type="ECO:0000256" key="3">
    <source>
        <dbReference type="ARBA" id="ARBA00012438"/>
    </source>
</evidence>
<dbReference type="SMART" id="SM00387">
    <property type="entry name" value="HATPase_c"/>
    <property type="match status" value="1"/>
</dbReference>
<evidence type="ECO:0000259" key="13">
    <source>
        <dbReference type="PROSITE" id="PS50885"/>
    </source>
</evidence>
<dbReference type="AlphaFoldDB" id="A0A1B2FEV2"/>
<keyword evidence="8 11" id="KW-1133">Transmembrane helix</keyword>
<dbReference type="Gene3D" id="3.30.565.10">
    <property type="entry name" value="Histidine kinase-like ATPase, C-terminal domain"/>
    <property type="match status" value="1"/>
</dbReference>
<dbReference type="EC" id="2.7.13.3" evidence="3"/>
<dbReference type="CDD" id="cd00082">
    <property type="entry name" value="HisKA"/>
    <property type="match status" value="1"/>
</dbReference>
<dbReference type="Pfam" id="PF02518">
    <property type="entry name" value="HATPase_c"/>
    <property type="match status" value="1"/>
</dbReference>
<evidence type="ECO:0000256" key="1">
    <source>
        <dbReference type="ARBA" id="ARBA00000085"/>
    </source>
</evidence>
<organism evidence="14">
    <name type="scientific">Pseudomonas putida</name>
    <name type="common">Arthrobacter siderocapsulatus</name>
    <dbReference type="NCBI Taxonomy" id="303"/>
    <lineage>
        <taxon>Bacteria</taxon>
        <taxon>Pseudomonadati</taxon>
        <taxon>Pseudomonadota</taxon>
        <taxon>Gammaproteobacteria</taxon>
        <taxon>Pseudomonadales</taxon>
        <taxon>Pseudomonadaceae</taxon>
        <taxon>Pseudomonas</taxon>
    </lineage>
</organism>
<dbReference type="InterPro" id="IPR005467">
    <property type="entry name" value="His_kinase_dom"/>
</dbReference>
<dbReference type="InterPro" id="IPR050428">
    <property type="entry name" value="TCS_sensor_his_kinase"/>
</dbReference>
<evidence type="ECO:0000313" key="14">
    <source>
        <dbReference type="EMBL" id="ANY90763.1"/>
    </source>
</evidence>
<dbReference type="InterPro" id="IPR036097">
    <property type="entry name" value="HisK_dim/P_sf"/>
</dbReference>
<dbReference type="PROSITE" id="PS50109">
    <property type="entry name" value="HIS_KIN"/>
    <property type="match status" value="1"/>
</dbReference>
<dbReference type="RefSeq" id="WP_070091285.1">
    <property type="nucleotide sequence ID" value="NZ_CP016634.1"/>
</dbReference>
<dbReference type="InterPro" id="IPR036890">
    <property type="entry name" value="HATPase_C_sf"/>
</dbReference>
<sequence>MDGLKRRLNHSLQLRLSLALSIAILLVAIITGAFSYVSAFDEALEFQDNSLRQVAALYTRQGMTFRYPTKRVATTGDDEETRIVIQYVEDGSKVSHGDDSQLPLPIPTSIVDGISTVKVGDEPFRVLVGQDAAGARFVVAQEIDSRNRDARDSAWRALLPFAILIPILLLVVANLIRKLFKPIAAVAALLDSREEQDLDPIDDQALASEIRPFVHAINRLLGRVARTLEGQRRFVADAAHELRTPLTALSLQTEGLETELMSAGAQAQVKQLRRGISRSRKLVEQLLALAGAQLGSQPAESVSLHDVCRLVLEDLMPLAERKQLDIGVEGEDVRLIIREVELRAVIKNLVENAIRHTPVGGHVDVQMNKTAGVAELSVLDTGPGIAPEEWERVFDPFYRGQGIQEEGSGLGLSIVRTIVQRTGGMIDMGFIDTVNLQGWCVRLRWPHPTVKADP</sequence>
<dbReference type="SMART" id="SM00388">
    <property type="entry name" value="HisKA"/>
    <property type="match status" value="1"/>
</dbReference>
<dbReference type="InterPro" id="IPR003661">
    <property type="entry name" value="HisK_dim/P_dom"/>
</dbReference>
<comment type="catalytic activity">
    <reaction evidence="1">
        <text>ATP + protein L-histidine = ADP + protein N-phospho-L-histidine.</text>
        <dbReference type="EC" id="2.7.13.3"/>
    </reaction>
</comment>
<feature type="domain" description="Histidine kinase" evidence="12">
    <location>
        <begin position="237"/>
        <end position="449"/>
    </location>
</feature>
<dbReference type="InterPro" id="IPR003594">
    <property type="entry name" value="HATPase_dom"/>
</dbReference>
<dbReference type="PANTHER" id="PTHR45436:SF15">
    <property type="entry name" value="SENSOR HISTIDINE KINASE CUSS"/>
    <property type="match status" value="1"/>
</dbReference>
<dbReference type="InterPro" id="IPR004358">
    <property type="entry name" value="Sig_transdc_His_kin-like_C"/>
</dbReference>
<evidence type="ECO:0000256" key="4">
    <source>
        <dbReference type="ARBA" id="ARBA00022553"/>
    </source>
</evidence>
<dbReference type="PRINTS" id="PR00344">
    <property type="entry name" value="BCTRLSENSOR"/>
</dbReference>
<dbReference type="GO" id="GO:0005886">
    <property type="term" value="C:plasma membrane"/>
    <property type="evidence" value="ECO:0007669"/>
    <property type="project" value="TreeGrafter"/>
</dbReference>
<evidence type="ECO:0000256" key="7">
    <source>
        <dbReference type="ARBA" id="ARBA00022777"/>
    </source>
</evidence>
<keyword evidence="7" id="KW-0418">Kinase</keyword>